<organism evidence="2 3">
    <name type="scientific">Puccinia striiformis f. sp. tritici PST-78</name>
    <dbReference type="NCBI Taxonomy" id="1165861"/>
    <lineage>
        <taxon>Eukaryota</taxon>
        <taxon>Fungi</taxon>
        <taxon>Dikarya</taxon>
        <taxon>Basidiomycota</taxon>
        <taxon>Pucciniomycotina</taxon>
        <taxon>Pucciniomycetes</taxon>
        <taxon>Pucciniales</taxon>
        <taxon>Pucciniaceae</taxon>
        <taxon>Puccinia</taxon>
    </lineage>
</organism>
<evidence type="ECO:0000313" key="2">
    <source>
        <dbReference type="EMBL" id="KNE86442.1"/>
    </source>
</evidence>
<feature type="compositionally biased region" description="Basic and acidic residues" evidence="1">
    <location>
        <begin position="15"/>
        <end position="29"/>
    </location>
</feature>
<protein>
    <submittedName>
        <fullName evidence="2">Uncharacterized protein</fullName>
    </submittedName>
</protein>
<reference evidence="3" key="1">
    <citation type="submission" date="2014-03" db="EMBL/GenBank/DDBJ databases">
        <title>The Genome Sequence of Puccinia striiformis f. sp. tritici PST-78.</title>
        <authorList>
            <consortium name="The Broad Institute Genome Sequencing Platform"/>
            <person name="Cuomo C."/>
            <person name="Hulbert S."/>
            <person name="Chen X."/>
            <person name="Walker B."/>
            <person name="Young S.K."/>
            <person name="Zeng Q."/>
            <person name="Gargeya S."/>
            <person name="Fitzgerald M."/>
            <person name="Haas B."/>
            <person name="Abouelleil A."/>
            <person name="Alvarado L."/>
            <person name="Arachchi H.M."/>
            <person name="Berlin A.M."/>
            <person name="Chapman S.B."/>
            <person name="Goldberg J."/>
            <person name="Griggs A."/>
            <person name="Gujja S."/>
            <person name="Hansen M."/>
            <person name="Howarth C."/>
            <person name="Imamovic A."/>
            <person name="Larimer J."/>
            <person name="McCowan C."/>
            <person name="Montmayeur A."/>
            <person name="Murphy C."/>
            <person name="Neiman D."/>
            <person name="Pearson M."/>
            <person name="Priest M."/>
            <person name="Roberts A."/>
            <person name="Saif S."/>
            <person name="Shea T."/>
            <person name="Sisk P."/>
            <person name="Sykes S."/>
            <person name="Wortman J."/>
            <person name="Nusbaum C."/>
            <person name="Birren B."/>
        </authorList>
    </citation>
    <scope>NUCLEOTIDE SEQUENCE [LARGE SCALE GENOMIC DNA]</scope>
    <source>
        <strain evidence="3">race PST-78</strain>
    </source>
</reference>
<dbReference type="Proteomes" id="UP000054564">
    <property type="component" value="Unassembled WGS sequence"/>
</dbReference>
<comment type="caution">
    <text evidence="2">The sequence shown here is derived from an EMBL/GenBank/DDBJ whole genome shotgun (WGS) entry which is preliminary data.</text>
</comment>
<proteinExistence type="predicted"/>
<gene>
    <name evidence="2" type="ORF">PSTG_20197</name>
</gene>
<accession>A0A0L0UH70</accession>
<evidence type="ECO:0000256" key="1">
    <source>
        <dbReference type="SAM" id="MobiDB-lite"/>
    </source>
</evidence>
<keyword evidence="3" id="KW-1185">Reference proteome</keyword>
<feature type="region of interest" description="Disordered" evidence="1">
    <location>
        <begin position="1"/>
        <end position="45"/>
    </location>
</feature>
<sequence>MADPPNPSLSAGNDPPKDNPPKEPKKADPPKGSGSSSSKSTGKNTTADHYVELLFKLQHTAAVQLEEERRLNIEQRQADRERIARLENTLFDVVIKSEEEKSARLTPIPKSNRLDLQKFRITDGPSFK</sequence>
<dbReference type="AlphaFoldDB" id="A0A0L0UH70"/>
<feature type="compositionally biased region" description="Low complexity" evidence="1">
    <location>
        <begin position="30"/>
        <end position="45"/>
    </location>
</feature>
<name>A0A0L0UH70_9BASI</name>
<dbReference type="EMBL" id="AJIL01009647">
    <property type="protein sequence ID" value="KNE86442.1"/>
    <property type="molecule type" value="Genomic_DNA"/>
</dbReference>
<feature type="non-terminal residue" evidence="2">
    <location>
        <position position="128"/>
    </location>
</feature>
<evidence type="ECO:0000313" key="3">
    <source>
        <dbReference type="Proteomes" id="UP000054564"/>
    </source>
</evidence>
<dbReference type="STRING" id="1165861.A0A0L0UH70"/>